<gene>
    <name evidence="7" type="primary">ppa</name>
    <name evidence="8" type="ORF">IAD20_00600</name>
</gene>
<keyword evidence="5 7" id="KW-0460">Magnesium</keyword>
<reference evidence="8" key="1">
    <citation type="submission" date="2020-10" db="EMBL/GenBank/DDBJ databases">
        <authorList>
            <person name="Gilroy R."/>
        </authorList>
    </citation>
    <scope>NUCLEOTIDE SEQUENCE</scope>
    <source>
        <strain evidence="8">ChiW3-316</strain>
    </source>
</reference>
<evidence type="ECO:0000256" key="6">
    <source>
        <dbReference type="ARBA" id="ARBA00047820"/>
    </source>
</evidence>
<evidence type="ECO:0000256" key="4">
    <source>
        <dbReference type="ARBA" id="ARBA00022801"/>
    </source>
</evidence>
<dbReference type="GO" id="GO:0005737">
    <property type="term" value="C:cytoplasm"/>
    <property type="evidence" value="ECO:0007669"/>
    <property type="project" value="UniProtKB-SubCell"/>
</dbReference>
<keyword evidence="4 7" id="KW-0378">Hydrolase</keyword>
<dbReference type="FunFam" id="3.90.80.10:FF:000003">
    <property type="entry name" value="Inorganic pyrophosphatase"/>
    <property type="match status" value="1"/>
</dbReference>
<evidence type="ECO:0000256" key="3">
    <source>
        <dbReference type="ARBA" id="ARBA00022723"/>
    </source>
</evidence>
<dbReference type="AlphaFoldDB" id="A0A9D1M2U4"/>
<comment type="function">
    <text evidence="7">Catalyzes the hydrolysis of inorganic pyrophosphate (PPi) forming two phosphate ions.</text>
</comment>
<comment type="caution">
    <text evidence="8">The sequence shown here is derived from an EMBL/GenBank/DDBJ whole genome shotgun (WGS) entry which is preliminary data.</text>
</comment>
<dbReference type="CDD" id="cd00412">
    <property type="entry name" value="pyrophosphatase"/>
    <property type="match status" value="1"/>
</dbReference>
<comment type="similarity">
    <text evidence="7">Belongs to the PPase family.</text>
</comment>
<feature type="binding site" evidence="7">
    <location>
        <position position="45"/>
    </location>
    <ligand>
        <name>substrate</name>
    </ligand>
</feature>
<evidence type="ECO:0000313" key="9">
    <source>
        <dbReference type="Proteomes" id="UP000824107"/>
    </source>
</evidence>
<dbReference type="PANTHER" id="PTHR10286">
    <property type="entry name" value="INORGANIC PYROPHOSPHATASE"/>
    <property type="match status" value="1"/>
</dbReference>
<protein>
    <recommendedName>
        <fullName evidence="7">Inorganic pyrophosphatase</fullName>
        <ecNumber evidence="7">3.6.1.1</ecNumber>
    </recommendedName>
    <alternativeName>
        <fullName evidence="7">Pyrophosphate phospho-hydrolase</fullName>
        <shortName evidence="7">PPase</shortName>
    </alternativeName>
</protein>
<dbReference type="EMBL" id="DVNC01000007">
    <property type="protein sequence ID" value="HIU52563.1"/>
    <property type="molecule type" value="Genomic_DNA"/>
</dbReference>
<comment type="subcellular location">
    <subcellularLocation>
        <location evidence="7">Cytoplasm</location>
    </subcellularLocation>
</comment>
<dbReference type="Gene3D" id="3.90.80.10">
    <property type="entry name" value="Inorganic pyrophosphatase"/>
    <property type="match status" value="1"/>
</dbReference>
<organism evidence="8 9">
    <name type="scientific">Candidatus Scatocola faecipullorum</name>
    <dbReference type="NCBI Taxonomy" id="2840917"/>
    <lineage>
        <taxon>Bacteria</taxon>
        <taxon>Pseudomonadati</taxon>
        <taxon>Pseudomonadota</taxon>
        <taxon>Alphaproteobacteria</taxon>
        <taxon>Rhodospirillales</taxon>
        <taxon>Rhodospirillaceae</taxon>
        <taxon>Rhodospirillaceae incertae sedis</taxon>
        <taxon>Candidatus Scatocola</taxon>
    </lineage>
</organism>
<name>A0A9D1M2U4_9PROT</name>
<feature type="binding site" evidence="7">
    <location>
        <position position="67"/>
    </location>
    <ligand>
        <name>Mg(2+)</name>
        <dbReference type="ChEBI" id="CHEBI:18420"/>
        <label>1</label>
    </ligand>
</feature>
<proteinExistence type="inferred from homology"/>
<dbReference type="SUPFAM" id="SSF50324">
    <property type="entry name" value="Inorganic pyrophosphatase"/>
    <property type="match status" value="1"/>
</dbReference>
<dbReference type="InterPro" id="IPR036649">
    <property type="entry name" value="Pyrophosphatase_sf"/>
</dbReference>
<keyword evidence="2 7" id="KW-0963">Cytoplasm</keyword>
<feature type="binding site" evidence="7">
    <location>
        <position position="57"/>
    </location>
    <ligand>
        <name>substrate</name>
    </ligand>
</feature>
<feature type="binding site" evidence="7">
    <location>
        <position position="72"/>
    </location>
    <ligand>
        <name>Mg(2+)</name>
        <dbReference type="ChEBI" id="CHEBI:18420"/>
        <label>2</label>
    </ligand>
</feature>
<feature type="binding site" evidence="7">
    <location>
        <position position="72"/>
    </location>
    <ligand>
        <name>Mg(2+)</name>
        <dbReference type="ChEBI" id="CHEBI:18420"/>
        <label>1</label>
    </ligand>
</feature>
<evidence type="ECO:0000256" key="5">
    <source>
        <dbReference type="ARBA" id="ARBA00022842"/>
    </source>
</evidence>
<evidence type="ECO:0000256" key="1">
    <source>
        <dbReference type="ARBA" id="ARBA00001946"/>
    </source>
</evidence>
<feature type="binding site" evidence="7">
    <location>
        <position position="104"/>
    </location>
    <ligand>
        <name>Mg(2+)</name>
        <dbReference type="ChEBI" id="CHEBI:18420"/>
        <label>1</label>
    </ligand>
</feature>
<dbReference type="InterPro" id="IPR008162">
    <property type="entry name" value="Pyrophosphatase"/>
</dbReference>
<dbReference type="PROSITE" id="PS00387">
    <property type="entry name" value="PPASE"/>
    <property type="match status" value="1"/>
</dbReference>
<reference evidence="8" key="2">
    <citation type="journal article" date="2021" name="PeerJ">
        <title>Extensive microbial diversity within the chicken gut microbiome revealed by metagenomics and culture.</title>
        <authorList>
            <person name="Gilroy R."/>
            <person name="Ravi A."/>
            <person name="Getino M."/>
            <person name="Pursley I."/>
            <person name="Horton D.L."/>
            <person name="Alikhan N.F."/>
            <person name="Baker D."/>
            <person name="Gharbi K."/>
            <person name="Hall N."/>
            <person name="Watson M."/>
            <person name="Adriaenssens E.M."/>
            <person name="Foster-Nyarko E."/>
            <person name="Jarju S."/>
            <person name="Secka A."/>
            <person name="Antonio M."/>
            <person name="Oren A."/>
            <person name="Chaudhuri R.R."/>
            <person name="La Ragione R."/>
            <person name="Hildebrand F."/>
            <person name="Pallen M.J."/>
        </authorList>
    </citation>
    <scope>NUCLEOTIDE SEQUENCE</scope>
    <source>
        <strain evidence="8">ChiW3-316</strain>
    </source>
</reference>
<dbReference type="Pfam" id="PF00719">
    <property type="entry name" value="Pyrophosphatase"/>
    <property type="match status" value="1"/>
</dbReference>
<evidence type="ECO:0000313" key="8">
    <source>
        <dbReference type="EMBL" id="HIU52563.1"/>
    </source>
</evidence>
<dbReference type="GO" id="GO:0004427">
    <property type="term" value="F:inorganic diphosphate phosphatase activity"/>
    <property type="evidence" value="ECO:0007669"/>
    <property type="project" value="UniProtKB-UniRule"/>
</dbReference>
<accession>A0A9D1M2U4</accession>
<comment type="subunit">
    <text evidence="7">Homohexamer.</text>
</comment>
<dbReference type="EC" id="3.6.1.1" evidence="7"/>
<dbReference type="GO" id="GO:0000287">
    <property type="term" value="F:magnesium ion binding"/>
    <property type="evidence" value="ECO:0007669"/>
    <property type="project" value="UniProtKB-UniRule"/>
</dbReference>
<evidence type="ECO:0000256" key="7">
    <source>
        <dbReference type="HAMAP-Rule" id="MF_00209"/>
    </source>
</evidence>
<feature type="binding site" evidence="7">
    <location>
        <position position="31"/>
    </location>
    <ligand>
        <name>substrate</name>
    </ligand>
</feature>
<keyword evidence="3 7" id="KW-0479">Metal-binding</keyword>
<comment type="catalytic activity">
    <reaction evidence="6 7">
        <text>diphosphate + H2O = 2 phosphate + H(+)</text>
        <dbReference type="Rhea" id="RHEA:24576"/>
        <dbReference type="ChEBI" id="CHEBI:15377"/>
        <dbReference type="ChEBI" id="CHEBI:15378"/>
        <dbReference type="ChEBI" id="CHEBI:33019"/>
        <dbReference type="ChEBI" id="CHEBI:43474"/>
        <dbReference type="EC" id="3.6.1.1"/>
    </reaction>
</comment>
<comment type="cofactor">
    <cofactor evidence="1 7">
        <name>Mg(2+)</name>
        <dbReference type="ChEBI" id="CHEBI:18420"/>
    </cofactor>
</comment>
<dbReference type="GO" id="GO:0006796">
    <property type="term" value="P:phosphate-containing compound metabolic process"/>
    <property type="evidence" value="ECO:0007669"/>
    <property type="project" value="InterPro"/>
</dbReference>
<evidence type="ECO:0000256" key="2">
    <source>
        <dbReference type="ARBA" id="ARBA00022490"/>
    </source>
</evidence>
<dbReference type="HAMAP" id="MF_00209">
    <property type="entry name" value="Inorganic_PPase"/>
    <property type="match status" value="1"/>
</dbReference>
<dbReference type="Proteomes" id="UP000824107">
    <property type="component" value="Unassembled WGS sequence"/>
</dbReference>
<sequence length="184" mass="20809">MLHPWHGVSCGENFPEVVTAMIEVPRGSNIKYELDKLSGLLKVDRILYSAVHYPANYGFIPQTYCDDNDPLDILVLGQEPVLPLAIMRAKPIGVMKMVDQGEMDDKIIAVHLDDPEYSHYNSIDELPPHTLKTLQRFFEDYKVLENKEVVIETFLGPDEAKKILNNAVKLYKDCKCSLPGYGGE</sequence>
<feature type="binding site" evidence="7">
    <location>
        <position position="141"/>
    </location>
    <ligand>
        <name>substrate</name>
    </ligand>
</feature>